<dbReference type="PANTHER" id="PTHR38765:SF1">
    <property type="entry name" value="DUF484 DOMAIN-CONTAINING PROTEIN"/>
    <property type="match status" value="1"/>
</dbReference>
<sequence length="228" mass="25798">MAMKADMEQQVVEYLETHPEFFARHQSLLNTLRVPHQRGGAISLVERQTEMLREQNREMRSQLHDLLDAARYNDLQFEKTKRLVLSLLESETLDQLTDAIEEGLCRDFNGDITNLILLDQTIGERGGNIKSVSLQVAESQVAELIDSDWALCGSLSDRQRQFLFDDRADKVLSAAVVPLVKGNTLGLLAIGSFEANYFHSSMGTLFLNYVGEVLSRVLFRLLNNLNPE</sequence>
<dbReference type="SUPFAM" id="SSF55781">
    <property type="entry name" value="GAF domain-like"/>
    <property type="match status" value="1"/>
</dbReference>
<organism evidence="2 3">
    <name type="scientific">Motiliproteus coralliicola</name>
    <dbReference type="NCBI Taxonomy" id="2283196"/>
    <lineage>
        <taxon>Bacteria</taxon>
        <taxon>Pseudomonadati</taxon>
        <taxon>Pseudomonadota</taxon>
        <taxon>Gammaproteobacteria</taxon>
        <taxon>Oceanospirillales</taxon>
        <taxon>Oceanospirillaceae</taxon>
        <taxon>Motiliproteus</taxon>
    </lineage>
</organism>
<accession>A0A369WI74</accession>
<reference evidence="2 3" key="1">
    <citation type="submission" date="2018-07" db="EMBL/GenBank/DDBJ databases">
        <title>Motiliproteus coralliicola sp. nov., a bacterium isolated from Coral.</title>
        <authorList>
            <person name="Wang G."/>
        </authorList>
    </citation>
    <scope>NUCLEOTIDE SEQUENCE [LARGE SCALE GENOMIC DNA]</scope>
    <source>
        <strain evidence="2 3">C34</strain>
    </source>
</reference>
<dbReference type="EMBL" id="QQOH01000004">
    <property type="protein sequence ID" value="RDE19155.1"/>
    <property type="molecule type" value="Genomic_DNA"/>
</dbReference>
<dbReference type="PANTHER" id="PTHR38765">
    <property type="entry name" value="DUF484 DOMAIN-CONTAINING PROTEIN"/>
    <property type="match status" value="1"/>
</dbReference>
<comment type="caution">
    <text evidence="2">The sequence shown here is derived from an EMBL/GenBank/DDBJ whole genome shotgun (WGS) entry which is preliminary data.</text>
</comment>
<keyword evidence="3" id="KW-1185">Reference proteome</keyword>
<dbReference type="AlphaFoldDB" id="A0A369WI74"/>
<feature type="coiled-coil region" evidence="1">
    <location>
        <begin position="42"/>
        <end position="69"/>
    </location>
</feature>
<evidence type="ECO:0000313" key="2">
    <source>
        <dbReference type="EMBL" id="RDE19155.1"/>
    </source>
</evidence>
<dbReference type="InterPro" id="IPR007435">
    <property type="entry name" value="DUF484"/>
</dbReference>
<gene>
    <name evidence="2" type="ORF">DV711_13960</name>
</gene>
<protein>
    <submittedName>
        <fullName evidence="2">DUF484 family protein</fullName>
    </submittedName>
</protein>
<name>A0A369WI74_9GAMM</name>
<dbReference type="Gene3D" id="3.30.450.40">
    <property type="match status" value="1"/>
</dbReference>
<dbReference type="InterPro" id="IPR029016">
    <property type="entry name" value="GAF-like_dom_sf"/>
</dbReference>
<dbReference type="Proteomes" id="UP000253769">
    <property type="component" value="Unassembled WGS sequence"/>
</dbReference>
<proteinExistence type="predicted"/>
<keyword evidence="1" id="KW-0175">Coiled coil</keyword>
<evidence type="ECO:0000313" key="3">
    <source>
        <dbReference type="Proteomes" id="UP000253769"/>
    </source>
</evidence>
<dbReference type="OrthoDB" id="8525200at2"/>
<evidence type="ECO:0000256" key="1">
    <source>
        <dbReference type="SAM" id="Coils"/>
    </source>
</evidence>
<dbReference type="Pfam" id="PF04340">
    <property type="entry name" value="DUF484"/>
    <property type="match status" value="1"/>
</dbReference>